<keyword evidence="1" id="KW-0202">Cytokine</keyword>
<dbReference type="Gene3D" id="1.20.1250.10">
    <property type="match status" value="1"/>
</dbReference>
<reference evidence="2" key="1">
    <citation type="submission" date="2025-08" db="UniProtKB">
        <authorList>
            <consortium name="Ensembl"/>
        </authorList>
    </citation>
    <scope>IDENTIFICATION</scope>
</reference>
<dbReference type="GO" id="GO:0005143">
    <property type="term" value="F:interleukin-12 receptor binding"/>
    <property type="evidence" value="ECO:0007669"/>
    <property type="project" value="InterPro"/>
</dbReference>
<name>A0A7N8XXZ0_9TELE</name>
<dbReference type="Ensembl" id="ENSMAMT00000049215.1">
    <property type="protein sequence ID" value="ENSMAMP00000059206.1"/>
    <property type="gene ID" value="ENSMAMG00000012764.2"/>
</dbReference>
<dbReference type="Proteomes" id="UP000261640">
    <property type="component" value="Unplaced"/>
</dbReference>
<dbReference type="SUPFAM" id="SSF47266">
    <property type="entry name" value="4-helical cytokines"/>
    <property type="match status" value="1"/>
</dbReference>
<gene>
    <name evidence="1" type="primary">IL12A</name>
</gene>
<evidence type="ECO:0000256" key="1">
    <source>
        <dbReference type="RuleBase" id="RU363133"/>
    </source>
</evidence>
<dbReference type="AlphaFoldDB" id="A0A7N8XXZ0"/>
<keyword evidence="1" id="KW-0339">Growth factor</keyword>
<dbReference type="GO" id="GO:0006955">
    <property type="term" value="P:immune response"/>
    <property type="evidence" value="ECO:0007669"/>
    <property type="project" value="InterPro"/>
</dbReference>
<sequence length="206" mass="23314">MGNILFWRTSTGVPVPALSAEKCASCSLLFKHLLLQITELLTKAENEVLCYGIPSDKVRVNNKTETLLACAPTLTQNSGCIQRDSSFSESDCLRNIMKDLVHHEAIIQSYIKASLRNPEKEVKLLMPVLGIIQDLRKVCLLCLCRRNKNTERQKHSHDLKEGAAHVWGNSTYENRLDMCKMMRGFHIRTITINRAMGYISSGDHKK</sequence>
<dbReference type="GeneTree" id="ENSGT00390000016906"/>
<dbReference type="InterPro" id="IPR009079">
    <property type="entry name" value="4_helix_cytokine-like_core"/>
</dbReference>
<comment type="similarity">
    <text evidence="1">Belongs to the IL-6 superfamily.</text>
</comment>
<proteinExistence type="inferred from homology"/>
<evidence type="ECO:0000313" key="2">
    <source>
        <dbReference type="Ensembl" id="ENSMAMP00000059206.1"/>
    </source>
</evidence>
<keyword evidence="1" id="KW-1015">Disulfide bond</keyword>
<dbReference type="GO" id="GO:0005125">
    <property type="term" value="F:cytokine activity"/>
    <property type="evidence" value="ECO:0007669"/>
    <property type="project" value="UniProtKB-KW"/>
</dbReference>
<comment type="subcellular location">
    <subcellularLocation>
        <location evidence="1">Secreted</location>
    </subcellularLocation>
</comment>
<dbReference type="GO" id="GO:0008083">
    <property type="term" value="F:growth factor activity"/>
    <property type="evidence" value="ECO:0007669"/>
    <property type="project" value="UniProtKB-KW"/>
</dbReference>
<keyword evidence="1" id="KW-0964">Secreted</keyword>
<evidence type="ECO:0000313" key="3">
    <source>
        <dbReference type="Proteomes" id="UP000261640"/>
    </source>
</evidence>
<dbReference type="InterPro" id="IPR004281">
    <property type="entry name" value="IL-12_alpha"/>
</dbReference>
<dbReference type="Pfam" id="PF03039">
    <property type="entry name" value="IL12"/>
    <property type="match status" value="1"/>
</dbReference>
<organism evidence="2 3">
    <name type="scientific">Mastacembelus armatus</name>
    <name type="common">zig-zag eel</name>
    <dbReference type="NCBI Taxonomy" id="205130"/>
    <lineage>
        <taxon>Eukaryota</taxon>
        <taxon>Metazoa</taxon>
        <taxon>Chordata</taxon>
        <taxon>Craniata</taxon>
        <taxon>Vertebrata</taxon>
        <taxon>Euteleostomi</taxon>
        <taxon>Actinopterygii</taxon>
        <taxon>Neopterygii</taxon>
        <taxon>Teleostei</taxon>
        <taxon>Neoteleostei</taxon>
        <taxon>Acanthomorphata</taxon>
        <taxon>Anabantaria</taxon>
        <taxon>Synbranchiformes</taxon>
        <taxon>Mastacembelidae</taxon>
        <taxon>Mastacembelus</taxon>
    </lineage>
</organism>
<dbReference type="GO" id="GO:0005615">
    <property type="term" value="C:extracellular space"/>
    <property type="evidence" value="ECO:0007669"/>
    <property type="project" value="UniProtKB-KW"/>
</dbReference>
<comment type="subunit">
    <text evidence="1">Heterodimer with IL12B; disulfide-linked. The heterodimer is known as interleukin IL-12.</text>
</comment>
<reference evidence="2" key="2">
    <citation type="submission" date="2025-09" db="UniProtKB">
        <authorList>
            <consortium name="Ensembl"/>
        </authorList>
    </citation>
    <scope>IDENTIFICATION</scope>
</reference>
<keyword evidence="3" id="KW-1185">Reference proteome</keyword>
<accession>A0A7N8XXZ0</accession>
<protein>
    <recommendedName>
        <fullName evidence="1">Interleukin-12 subunit alpha</fullName>
        <shortName evidence="1">IL-12A</shortName>
    </recommendedName>
</protein>